<feature type="domain" description="Ig-like" evidence="14">
    <location>
        <begin position="1011"/>
        <end position="1094"/>
    </location>
</feature>
<dbReference type="STRING" id="451379.A0A158R5T7"/>
<accession>A0A158R5T7</accession>
<feature type="domain" description="Ig-like" evidence="14">
    <location>
        <begin position="1377"/>
        <end position="1466"/>
    </location>
</feature>
<feature type="domain" description="Ig-like" evidence="14">
    <location>
        <begin position="1575"/>
        <end position="1658"/>
    </location>
</feature>
<feature type="domain" description="Ig-like" evidence="14">
    <location>
        <begin position="1194"/>
        <end position="1280"/>
    </location>
</feature>
<keyword evidence="4" id="KW-0812">Transmembrane</keyword>
<dbReference type="PANTHER" id="PTHR10075">
    <property type="entry name" value="BASIGIN RELATED"/>
    <property type="match status" value="1"/>
</dbReference>
<feature type="domain" description="Ig-like" evidence="14">
    <location>
        <begin position="2216"/>
        <end position="2302"/>
    </location>
</feature>
<keyword evidence="11" id="KW-0325">Glycoprotein</keyword>
<feature type="domain" description="Ig-like" evidence="14">
    <location>
        <begin position="434"/>
        <end position="518"/>
    </location>
</feature>
<evidence type="ECO:0000256" key="11">
    <source>
        <dbReference type="ARBA" id="ARBA00023180"/>
    </source>
</evidence>
<dbReference type="SUPFAM" id="SSF48726">
    <property type="entry name" value="Immunoglobulin"/>
    <property type="match status" value="25"/>
</dbReference>
<evidence type="ECO:0000256" key="1">
    <source>
        <dbReference type="ARBA" id="ARBA00004167"/>
    </source>
</evidence>
<dbReference type="InterPro" id="IPR036465">
    <property type="entry name" value="vWFA_dom_sf"/>
</dbReference>
<feature type="domain" description="Ig-like" evidence="14">
    <location>
        <begin position="2707"/>
        <end position="2796"/>
    </location>
</feature>
<protein>
    <submittedName>
        <fullName evidence="16">Hemicentin-1-like</fullName>
    </submittedName>
</protein>
<dbReference type="InterPro" id="IPR007110">
    <property type="entry name" value="Ig-like_dom"/>
</dbReference>
<keyword evidence="3" id="KW-0964">Secreted</keyword>
<keyword evidence="9" id="KW-0472">Membrane</keyword>
<dbReference type="FunFam" id="2.60.40.10:FF:000186">
    <property type="entry name" value="Hemicentin 1"/>
    <property type="match status" value="1"/>
</dbReference>
<dbReference type="GO" id="GO:0030424">
    <property type="term" value="C:axon"/>
    <property type="evidence" value="ECO:0007669"/>
    <property type="project" value="TreeGrafter"/>
</dbReference>
<feature type="domain" description="Ig-like" evidence="14">
    <location>
        <begin position="2031"/>
        <end position="2113"/>
    </location>
</feature>
<feature type="domain" description="Ig-like" evidence="14">
    <location>
        <begin position="1099"/>
        <end position="1178"/>
    </location>
</feature>
<evidence type="ECO:0000256" key="13">
    <source>
        <dbReference type="SAM" id="SignalP"/>
    </source>
</evidence>
<dbReference type="PANTHER" id="PTHR10075:SF100">
    <property type="entry name" value="FASCICLIN-2"/>
    <property type="match status" value="1"/>
</dbReference>
<dbReference type="Gene3D" id="2.60.40.10">
    <property type="entry name" value="Immunoglobulins"/>
    <property type="match status" value="26"/>
</dbReference>
<reference evidence="16" key="1">
    <citation type="submission" date="2016-04" db="UniProtKB">
        <authorList>
            <consortium name="WormBaseParasite"/>
        </authorList>
    </citation>
    <scope>IDENTIFICATION</scope>
</reference>
<dbReference type="FunFam" id="2.60.40.10:FF:000503">
    <property type="entry name" value="Hemicentin 1"/>
    <property type="match status" value="2"/>
</dbReference>
<dbReference type="SMART" id="SM00409">
    <property type="entry name" value="IG"/>
    <property type="match status" value="25"/>
</dbReference>
<evidence type="ECO:0000313" key="16">
    <source>
        <dbReference type="WBParaSite" id="SMUV_0000808301-mRNA-1"/>
    </source>
</evidence>
<name>A0A158R5T7_9BILA</name>
<dbReference type="GO" id="GO:0007411">
    <property type="term" value="P:axon guidance"/>
    <property type="evidence" value="ECO:0007669"/>
    <property type="project" value="TreeGrafter"/>
</dbReference>
<dbReference type="Proteomes" id="UP000046393">
    <property type="component" value="Unplaced"/>
</dbReference>
<feature type="domain" description="Ig-like" evidence="14">
    <location>
        <begin position="2406"/>
        <end position="2494"/>
    </location>
</feature>
<proteinExistence type="predicted"/>
<evidence type="ECO:0000256" key="10">
    <source>
        <dbReference type="ARBA" id="ARBA00023157"/>
    </source>
</evidence>
<dbReference type="SMART" id="SM00408">
    <property type="entry name" value="IGc2"/>
    <property type="match status" value="24"/>
</dbReference>
<dbReference type="InterPro" id="IPR013783">
    <property type="entry name" value="Ig-like_fold"/>
</dbReference>
<evidence type="ECO:0000256" key="3">
    <source>
        <dbReference type="ARBA" id="ARBA00022525"/>
    </source>
</evidence>
<evidence type="ECO:0000313" key="15">
    <source>
        <dbReference type="Proteomes" id="UP000046393"/>
    </source>
</evidence>
<evidence type="ECO:0000256" key="5">
    <source>
        <dbReference type="ARBA" id="ARBA00022729"/>
    </source>
</evidence>
<dbReference type="Pfam" id="PF13927">
    <property type="entry name" value="Ig_3"/>
    <property type="match status" value="9"/>
</dbReference>
<dbReference type="InterPro" id="IPR013098">
    <property type="entry name" value="Ig_I-set"/>
</dbReference>
<dbReference type="SMART" id="SM00406">
    <property type="entry name" value="IGv"/>
    <property type="match status" value="5"/>
</dbReference>
<dbReference type="GO" id="GO:0098632">
    <property type="term" value="F:cell-cell adhesion mediator activity"/>
    <property type="evidence" value="ECO:0007669"/>
    <property type="project" value="TreeGrafter"/>
</dbReference>
<dbReference type="PROSITE" id="PS50835">
    <property type="entry name" value="IG_LIKE"/>
    <property type="match status" value="25"/>
</dbReference>
<dbReference type="Pfam" id="PF25106">
    <property type="entry name" value="VWA_4"/>
    <property type="match status" value="1"/>
</dbReference>
<dbReference type="GO" id="GO:0007156">
    <property type="term" value="P:homophilic cell adhesion via plasma membrane adhesion molecules"/>
    <property type="evidence" value="ECO:0007669"/>
    <property type="project" value="TreeGrafter"/>
</dbReference>
<feature type="domain" description="Ig-like" evidence="14">
    <location>
        <begin position="2499"/>
        <end position="2592"/>
    </location>
</feature>
<feature type="domain" description="Ig-like" evidence="14">
    <location>
        <begin position="2614"/>
        <end position="2705"/>
    </location>
</feature>
<evidence type="ECO:0000256" key="9">
    <source>
        <dbReference type="ARBA" id="ARBA00023136"/>
    </source>
</evidence>
<organism evidence="15 16">
    <name type="scientific">Syphacia muris</name>
    <dbReference type="NCBI Taxonomy" id="451379"/>
    <lineage>
        <taxon>Eukaryota</taxon>
        <taxon>Metazoa</taxon>
        <taxon>Ecdysozoa</taxon>
        <taxon>Nematoda</taxon>
        <taxon>Chromadorea</taxon>
        <taxon>Rhabditida</taxon>
        <taxon>Spirurina</taxon>
        <taxon>Oxyuridomorpha</taxon>
        <taxon>Oxyuroidea</taxon>
        <taxon>Oxyuridae</taxon>
        <taxon>Syphacia</taxon>
    </lineage>
</organism>
<evidence type="ECO:0000256" key="2">
    <source>
        <dbReference type="ARBA" id="ARBA00004613"/>
    </source>
</evidence>
<dbReference type="Pfam" id="PF23560">
    <property type="entry name" value="GBD_Hemicentin"/>
    <property type="match status" value="1"/>
</dbReference>
<feature type="domain" description="Ig-like" evidence="14">
    <location>
        <begin position="524"/>
        <end position="601"/>
    </location>
</feature>
<dbReference type="CDD" id="cd00096">
    <property type="entry name" value="Ig"/>
    <property type="match status" value="9"/>
</dbReference>
<feature type="domain" description="Ig-like" evidence="14">
    <location>
        <begin position="1471"/>
        <end position="1570"/>
    </location>
</feature>
<dbReference type="InterPro" id="IPR056475">
    <property type="entry name" value="GBD_Hemicentin/VWA7"/>
</dbReference>
<dbReference type="InterPro" id="IPR056861">
    <property type="entry name" value="HMCN1-like_VWA"/>
</dbReference>
<feature type="domain" description="Ig-like" evidence="14">
    <location>
        <begin position="2801"/>
        <end position="2839"/>
    </location>
</feature>
<feature type="domain" description="Ig-like" evidence="14">
    <location>
        <begin position="829"/>
        <end position="916"/>
    </location>
</feature>
<feature type="domain" description="Ig-like" evidence="14">
    <location>
        <begin position="1847"/>
        <end position="1932"/>
    </location>
</feature>
<evidence type="ECO:0000256" key="12">
    <source>
        <dbReference type="ARBA" id="ARBA00023319"/>
    </source>
</evidence>
<dbReference type="FunFam" id="2.60.40.10:FF:000032">
    <property type="entry name" value="palladin isoform X1"/>
    <property type="match status" value="2"/>
</dbReference>
<keyword evidence="12" id="KW-0393">Immunoglobulin domain</keyword>
<keyword evidence="15" id="KW-1185">Reference proteome</keyword>
<evidence type="ECO:0000256" key="7">
    <source>
        <dbReference type="ARBA" id="ARBA00022889"/>
    </source>
</evidence>
<keyword evidence="7" id="KW-0130">Cell adhesion</keyword>
<feature type="domain" description="Ig-like" evidence="14">
    <location>
        <begin position="675"/>
        <end position="820"/>
    </location>
</feature>
<feature type="chain" id="PRO_5007631548" evidence="13">
    <location>
        <begin position="23"/>
        <end position="2839"/>
    </location>
</feature>
<keyword evidence="10" id="KW-1015">Disulfide bond</keyword>
<evidence type="ECO:0000256" key="8">
    <source>
        <dbReference type="ARBA" id="ARBA00022989"/>
    </source>
</evidence>
<evidence type="ECO:0000259" key="14">
    <source>
        <dbReference type="PROSITE" id="PS50835"/>
    </source>
</evidence>
<feature type="domain" description="Ig-like" evidence="14">
    <location>
        <begin position="2313"/>
        <end position="2399"/>
    </location>
</feature>
<dbReference type="FunFam" id="2.60.40.10:FF:000017">
    <property type="entry name" value="Down syndrome cell adhesion molecule b"/>
    <property type="match status" value="1"/>
</dbReference>
<dbReference type="GO" id="GO:0070593">
    <property type="term" value="P:dendrite self-avoidance"/>
    <property type="evidence" value="ECO:0007669"/>
    <property type="project" value="TreeGrafter"/>
</dbReference>
<keyword evidence="8" id="KW-1133">Transmembrane helix</keyword>
<dbReference type="SUPFAM" id="SSF53300">
    <property type="entry name" value="vWA-like"/>
    <property type="match status" value="1"/>
</dbReference>
<feature type="domain" description="Ig-like" evidence="14">
    <location>
        <begin position="921"/>
        <end position="1007"/>
    </location>
</feature>
<dbReference type="InterPro" id="IPR003599">
    <property type="entry name" value="Ig_sub"/>
</dbReference>
<feature type="domain" description="Ig-like" evidence="14">
    <location>
        <begin position="1284"/>
        <end position="1372"/>
    </location>
</feature>
<sequence>MAHGALFVSISLLLLPLNHVTSTSMSSQQPPPGTSSLTFVFDTTGSMHDDLVQVQEGARRILDTVLNQREKLIYNYVYVPFNDPGFGPPFVTTDSHAFQRHLNSVFVTQGGDCPEMALSGIQLALETSLPSSYIYVFTDARAKDFHLKEQIINLSQEKQSNVVFVMTGDCSDRTHPGSTVYETIAAVTFGQVFHLEKTDVEKVLDYVKHQLTHKKVTILYEKRDSKTMSEPKLIPVDSHMSHLEVSLSGDHDASDSLDVGLINPNGQKVEKYEYEGDSGTLDLRNIKIIRIKNPMPGHWTALVNSGTRHIFSATGNSSIHLSRFGFDLQPTDNIEMTDEVPMAKQMTYLMVNISGLQVPGYIDSISLVDYKDGRELYTAKALAHGRVPYLYYVGPFEPPSDNIFYVVARGKDEKNYDFQRVALRSVKADKTDGPRAYMARTTTVPIYQSVNLTCSVTSKNAYELYWYRGDKKLSGPFFYSNTSTALWTLNEVRREDQGRYYCRVLNTFGKDSAETTLIIQEPKPEITFIRNDSTALGQPAYLHCRTQTPYANVKWYRSNIPIQSTRHSIVYPNGTLYIPIVRGTDGGPYVCRVTAFGTTVEKFAFLKLLELPRTTVYPRQLFLVPGVSFNISCYARDDLIVQNPTEEDVGVYKCFAKNRAGVDSTDSAVELAVKPKLRVVKERQLVNKGSRVVLECVLEAGNPKPKILWYRAGREIPAYRHIEIKNGQLIITISLPSIQPSNQIVRVDIEKSISLPCRANGYPVPSISWRKEKTPINLDDPQYTLLQDGSLYIKNAQLKNKGFYTCTAQNAFGTTEKTLDVWITGLVAPVLVHMSPEEQLTQGGELRLSCIVKQGNPAPVIYWFKNGQPVINSDETTIEASGSVLHLRNGNIAHEGHYTCVAYNVAGNATLNVKVNLIKKPIIERTTSEVNVKLGQSFSINCQVLGQPPPTITWNIDGAAASEMANGLTVDDQNTLHVRNATVNHDGSYTCIAKNMAGEDSWTIKINVLTPPVMQDGRITYNTVQGDQVKLQCSAIGRPPPVISWYFNNTSVDRRRIESDGSLVIPLAREADAGYYKCIAENVVGKDEKDVIVTVHTVPEIEGAGQPIVKVVVVNNTILLPCPAHAVPEPKKIWEYENEGLKWDISYISQAEIIENGTLMLSNVQLDNAGKYKCQVSNLAGTDYIVYVMHVISPSKIVKELPDILSVVDGHALEIPCKATGYPEPIINWIKDGLQVTDNVDSDLYDGTLRIRKAEKKHEGRYRCMASNPAGNDTTEIVVKVQEPALITNKLPSVTTVAEGEKVELKCEGNGDPPPNYTWFARGSAVDESNLNVYAKDATLSIERVRVEDAGLYSCHVFNGIGGGDETYTQIQVMSKPVILNANVTETDSVLTNQTITLYCPVYSTPLPQVTWKIDNQPIAEADINVKLSEDKRRLQILNSRVANAGIYKCIARNRAGVSWKTFNVEVLVPPTVDESKYKTKVSVLENSKVEIGCPIHAVPSPTISWLLSGKGVPQMLNENSNIDGVTIDSTTKTQLLQIVIPSAQRHHQGTYTCTAKNKAATLDVDVELTVLAPPKIGKDEVKVATINDNINLHCDFDDRNLKLSVSWLLNGSEILPANAQVILDGRRLYLNNVNLKNEGEYQCRVRNTAGESRKSFSLRVLAPPRFREKEYAKVVNVSVGSVMPLSCEVDANPPATITWLLDNKQIQILPGMLADNEQTLNIQHNEPGNFRYTCIAKNNVSLATKDVTVQVIAPPEISEGRVTRKVLKGNTLTLECPVSSKCNEIKWFKEGKLLPKDNPNIELSLDHTRVTLLNVQKDDEATFSCVAKNFAGQAVQEIDVVVEIKPRFSGSLFENISIRETDLLEMECGFEADPRPDVWWNKDGGDISERVQLLNEGRTGTIEVVNADDSGTYQCKVNNSVGTAVKTFNVHVISKPEITGSNEPQKIEANITSLAKFACPVKNLKNTTINWVKDGKTIEATEKNIQVTNAGQLLLLSNIKKSDQGLYSCIAENVAGKTKKLIKLNVLIPPTIAIAEEARKVAENQTIILPCKVDGNPVPTIKWNKDGVPVNNISVAEPVSDGQQLKIGPATPEHSGTYYCVATNKVGKTQISFDVDVISRPSIVGSPNKVVKVVRNDSAVFKCLVKNTKFDGVITWLKDYKPFEYSTGKYALSQGGRKLQIAKTDISDEGMYTCRVRNYAGENKADYELSVLVPPEIFLLDKDKNRKVIENSTLILNCPTSGRPEPVVQWYKDGELLHPENISKKIKNGEIDGNQLRINLIEIFDSGRYTCESKNEAATVEQDILVYVMTKPSIERSEIPDTYQVQNGDSVTLSCPTSGRPPPTIKWFKSGQLLQFTHDVYQSSDGMKLHLLHLTKEDADQYTCVAENEAGEDRRDFSVLLQEAAKIDRSNIEKEIVVIEGKAAILNCPATGIPEPNVFWLINGQLLDNDGKYMLLSGGRQLHITNVAEDNAATYTCMAKNDAGIDEVDIHLNVIVPPLITGSEMEEVEVEVNHLHELNCDAIGTEPIETEWQKDGQLLDLAKTDQDTKYLQISSRNRRLHILSAQESHSGKFTCIAKNSAGTMRKAFDLKVIVQMLFDECTINFGTFHLVPPTINETASSASLQNVIPGSAFTIHCNVYAVPKAQISWLKDGQPLPFDVTVLAQDSNRTIWVKSAANNHEGKYVCKAVNKAASTSHDFYIKVTDPPILDQAKEEISLEVGAFVILTCKVISGSENLTYYWTVNGKPLKSDYHALNTLVEGHRVQIQDVRVSDTGSYVCVAENEAGRAKKEFKLSVLERPRFLDDMYLSSLIIVGRPLTLDCSVSGTPTPTIRWTKVS</sequence>
<dbReference type="Gene3D" id="3.40.50.410">
    <property type="entry name" value="von Willebrand factor, type A domain"/>
    <property type="match status" value="1"/>
</dbReference>
<feature type="domain" description="Ig-like" evidence="14">
    <location>
        <begin position="1665"/>
        <end position="1751"/>
    </location>
</feature>
<keyword evidence="6" id="KW-0677">Repeat</keyword>
<dbReference type="GO" id="GO:0005576">
    <property type="term" value="C:extracellular region"/>
    <property type="evidence" value="ECO:0007669"/>
    <property type="project" value="UniProtKB-SubCell"/>
</dbReference>
<feature type="domain" description="Ig-like" evidence="14">
    <location>
        <begin position="2122"/>
        <end position="2211"/>
    </location>
</feature>
<keyword evidence="5 13" id="KW-0732">Signal</keyword>
<dbReference type="InterPro" id="IPR013106">
    <property type="entry name" value="Ig_V-set"/>
</dbReference>
<dbReference type="InterPro" id="IPR003598">
    <property type="entry name" value="Ig_sub2"/>
</dbReference>
<dbReference type="Pfam" id="PF07679">
    <property type="entry name" value="I-set"/>
    <property type="match status" value="15"/>
</dbReference>
<comment type="subcellular location">
    <subcellularLocation>
        <location evidence="1">Membrane</location>
        <topology evidence="1">Single-pass membrane protein</topology>
    </subcellularLocation>
    <subcellularLocation>
        <location evidence="2">Secreted</location>
    </subcellularLocation>
</comment>
<evidence type="ECO:0000256" key="6">
    <source>
        <dbReference type="ARBA" id="ARBA00022737"/>
    </source>
</evidence>
<dbReference type="GO" id="GO:0005886">
    <property type="term" value="C:plasma membrane"/>
    <property type="evidence" value="ECO:0007669"/>
    <property type="project" value="TreeGrafter"/>
</dbReference>
<feature type="domain" description="Ig-like" evidence="14">
    <location>
        <begin position="1937"/>
        <end position="2026"/>
    </location>
</feature>
<feature type="signal peptide" evidence="13">
    <location>
        <begin position="1"/>
        <end position="22"/>
    </location>
</feature>
<dbReference type="InterPro" id="IPR036179">
    <property type="entry name" value="Ig-like_dom_sf"/>
</dbReference>
<dbReference type="FunFam" id="2.60.40.10:FF:000130">
    <property type="entry name" value="Hemicentin 1"/>
    <property type="match status" value="2"/>
</dbReference>
<feature type="domain" description="Ig-like" evidence="14">
    <location>
        <begin position="1756"/>
        <end position="1842"/>
    </location>
</feature>
<dbReference type="WBParaSite" id="SMUV_0000808301-mRNA-1">
    <property type="protein sequence ID" value="SMUV_0000808301-mRNA-1"/>
    <property type="gene ID" value="SMUV_0000808301"/>
</dbReference>
<evidence type="ECO:0000256" key="4">
    <source>
        <dbReference type="ARBA" id="ARBA00022692"/>
    </source>
</evidence>